<dbReference type="CDD" id="cd07064">
    <property type="entry name" value="AlkD_like_1"/>
    <property type="match status" value="1"/>
</dbReference>
<reference evidence="2" key="1">
    <citation type="journal article" date="2019" name="Int. J. Syst. Evol. Microbiol.">
        <title>The Global Catalogue of Microorganisms (GCM) 10K type strain sequencing project: providing services to taxonomists for standard genome sequencing and annotation.</title>
        <authorList>
            <consortium name="The Broad Institute Genomics Platform"/>
            <consortium name="The Broad Institute Genome Sequencing Center for Infectious Disease"/>
            <person name="Wu L."/>
            <person name="Ma J."/>
        </authorList>
    </citation>
    <scope>NUCLEOTIDE SEQUENCE [LARGE SCALE GENOMIC DNA]</scope>
    <source>
        <strain evidence="2">KCTC 12907</strain>
    </source>
</reference>
<dbReference type="EMBL" id="JBHTAI010000002">
    <property type="protein sequence ID" value="MFC7147515.1"/>
    <property type="molecule type" value="Genomic_DNA"/>
</dbReference>
<keyword evidence="2" id="KW-1185">Reference proteome</keyword>
<sequence length="228" mass="26495">MENAGMDHYTAELAAWLRSHADPAKAAPMAAYMRNKFPFLGLKTPERTRLIKAFWAKHGVPAGDELLDVVKRLWELPEREFQNAALAFLDKRGKRAGKEDIDVVEHLIVTKPWWDTVDYLASNATGDLLAKYPELIPAYADRWIASDDLWLRRTALLYQLRYKERTDVGRLFAYIERCKDEREFFIRKAIGWALREYSKTDEDAVRRFVERTPLSPLSAKEALKHVSR</sequence>
<protein>
    <submittedName>
        <fullName evidence="1">DNA alkylation repair protein</fullName>
    </submittedName>
</protein>
<dbReference type="Pfam" id="PF08713">
    <property type="entry name" value="DNA_alkylation"/>
    <property type="match status" value="1"/>
</dbReference>
<accession>A0ABW2F2X8</accession>
<dbReference type="InterPro" id="IPR016024">
    <property type="entry name" value="ARM-type_fold"/>
</dbReference>
<organism evidence="1 2">
    <name type="scientific">Cohnella cellulosilytica</name>
    <dbReference type="NCBI Taxonomy" id="986710"/>
    <lineage>
        <taxon>Bacteria</taxon>
        <taxon>Bacillati</taxon>
        <taxon>Bacillota</taxon>
        <taxon>Bacilli</taxon>
        <taxon>Bacillales</taxon>
        <taxon>Paenibacillaceae</taxon>
        <taxon>Cohnella</taxon>
    </lineage>
</organism>
<dbReference type="InterPro" id="IPR014825">
    <property type="entry name" value="DNA_alkylation"/>
</dbReference>
<dbReference type="PANTHER" id="PTHR34070">
    <property type="entry name" value="ARMADILLO-TYPE FOLD"/>
    <property type="match status" value="1"/>
</dbReference>
<dbReference type="PANTHER" id="PTHR34070:SF1">
    <property type="entry name" value="DNA ALKYLATION REPAIR PROTEIN"/>
    <property type="match status" value="1"/>
</dbReference>
<dbReference type="Proteomes" id="UP001596378">
    <property type="component" value="Unassembled WGS sequence"/>
</dbReference>
<evidence type="ECO:0000313" key="1">
    <source>
        <dbReference type="EMBL" id="MFC7147515.1"/>
    </source>
</evidence>
<gene>
    <name evidence="1" type="ORF">ACFQMJ_03115</name>
</gene>
<evidence type="ECO:0000313" key="2">
    <source>
        <dbReference type="Proteomes" id="UP001596378"/>
    </source>
</evidence>
<name>A0ABW2F2X8_9BACL</name>
<proteinExistence type="predicted"/>
<dbReference type="SUPFAM" id="SSF48371">
    <property type="entry name" value="ARM repeat"/>
    <property type="match status" value="1"/>
</dbReference>
<dbReference type="RefSeq" id="WP_378051155.1">
    <property type="nucleotide sequence ID" value="NZ_JBHMDN010000033.1"/>
</dbReference>
<dbReference type="Gene3D" id="1.25.10.90">
    <property type="match status" value="1"/>
</dbReference>
<comment type="caution">
    <text evidence="1">The sequence shown here is derived from an EMBL/GenBank/DDBJ whole genome shotgun (WGS) entry which is preliminary data.</text>
</comment>